<dbReference type="EMBL" id="CZBU01000005">
    <property type="protein sequence ID" value="CUQ78753.1"/>
    <property type="molecule type" value="Genomic_DNA"/>
</dbReference>
<dbReference type="OrthoDB" id="2049130at2"/>
<proteinExistence type="predicted"/>
<name>A0A174YUG8_9FIRM</name>
<organism evidence="1 2">
    <name type="scientific">Lachnospira eligens</name>
    <dbReference type="NCBI Taxonomy" id="39485"/>
    <lineage>
        <taxon>Bacteria</taxon>
        <taxon>Bacillati</taxon>
        <taxon>Bacillota</taxon>
        <taxon>Clostridia</taxon>
        <taxon>Lachnospirales</taxon>
        <taxon>Lachnospiraceae</taxon>
        <taxon>Lachnospira</taxon>
    </lineage>
</organism>
<dbReference type="RefSeq" id="WP_015516963.1">
    <property type="nucleotide sequence ID" value="NZ_CZBU01000005.1"/>
</dbReference>
<protein>
    <submittedName>
        <fullName evidence="1">Uncharacterized protein</fullName>
    </submittedName>
</protein>
<dbReference type="AlphaFoldDB" id="A0A174YUG8"/>
<evidence type="ECO:0000313" key="1">
    <source>
        <dbReference type="EMBL" id="CUQ78753.1"/>
    </source>
</evidence>
<dbReference type="Proteomes" id="UP000095621">
    <property type="component" value="Unassembled WGS sequence"/>
</dbReference>
<accession>A0A174YUG8</accession>
<gene>
    <name evidence="1" type="ORF">ERS852490_02402</name>
</gene>
<sequence length="99" mass="11560">MELTFKGVDISTEEKFVSYINSLNTAIMKQNAMNEIKQDLYDVSYLKKRYRKIVARNEKALFMAEHECLKCVYFQRLARKCQANCKCLLEESTEGGVFT</sequence>
<evidence type="ECO:0000313" key="2">
    <source>
        <dbReference type="Proteomes" id="UP000095621"/>
    </source>
</evidence>
<reference evidence="1 2" key="1">
    <citation type="submission" date="2015-09" db="EMBL/GenBank/DDBJ databases">
        <authorList>
            <consortium name="Pathogen Informatics"/>
        </authorList>
    </citation>
    <scope>NUCLEOTIDE SEQUENCE [LARGE SCALE GENOMIC DNA]</scope>
    <source>
        <strain evidence="1 2">2789STDY5834875</strain>
    </source>
</reference>